<evidence type="ECO:0000313" key="1">
    <source>
        <dbReference type="EMBL" id="CAD7235910.1"/>
    </source>
</evidence>
<proteinExistence type="predicted"/>
<dbReference type="EMBL" id="OB675410">
    <property type="protein sequence ID" value="CAD7235910.1"/>
    <property type="molecule type" value="Genomic_DNA"/>
</dbReference>
<reference evidence="1" key="1">
    <citation type="submission" date="2020-11" db="EMBL/GenBank/DDBJ databases">
        <authorList>
            <person name="Tran Van P."/>
        </authorList>
    </citation>
    <scope>NUCLEOTIDE SEQUENCE</scope>
</reference>
<sequence length="134" mass="15592">MSIGRFFKVPRHRQFDYKPRFYDPDKEELEARLRRAKPLDDSDPEAVKARISGSFRRGGIYGNDKYRSAASQQKKNEFLRIALAHPDVFFSLHNNGKEHLHLPIGNQRQRIVNALGNQYNARLVPVEEETDIIT</sequence>
<protein>
    <submittedName>
        <fullName evidence="1">Uncharacterized protein</fullName>
    </submittedName>
</protein>
<feature type="non-terminal residue" evidence="1">
    <location>
        <position position="1"/>
    </location>
</feature>
<organism evidence="1">
    <name type="scientific">Cyprideis torosa</name>
    <dbReference type="NCBI Taxonomy" id="163714"/>
    <lineage>
        <taxon>Eukaryota</taxon>
        <taxon>Metazoa</taxon>
        <taxon>Ecdysozoa</taxon>
        <taxon>Arthropoda</taxon>
        <taxon>Crustacea</taxon>
        <taxon>Oligostraca</taxon>
        <taxon>Ostracoda</taxon>
        <taxon>Podocopa</taxon>
        <taxon>Podocopida</taxon>
        <taxon>Cytherocopina</taxon>
        <taxon>Cytheroidea</taxon>
        <taxon>Cytherideidae</taxon>
        <taxon>Cyprideis</taxon>
    </lineage>
</organism>
<accession>A0A7R8WWZ4</accession>
<dbReference type="AlphaFoldDB" id="A0A7R8WWZ4"/>
<dbReference type="OrthoDB" id="10263226at2759"/>
<name>A0A7R8WWZ4_9CRUS</name>
<gene>
    <name evidence="1" type="ORF">CTOB1V02_LOCUS13725</name>
</gene>